<comment type="caution">
    <text evidence="2">The sequence shown here is derived from an EMBL/GenBank/DDBJ whole genome shotgun (WGS) entry which is preliminary data.</text>
</comment>
<dbReference type="Proteomes" id="UP001153269">
    <property type="component" value="Unassembled WGS sequence"/>
</dbReference>
<accession>A0A9N7UYA4</accession>
<proteinExistence type="predicted"/>
<sequence length="151" mass="16485">MNCAAIIRDDTASLTSTAQRHKMADCSVHSAENQGKRLASPPHAPPRLSKGQPLSPGMKQVDTLVAPGHEAEAPPPCRHESDEEHEGDREQICFSSTGAAAPTASVWRLFVGFDIPEELTAPDKLPGLHVWNWSTVGEFEWDPPLLLLLFE</sequence>
<feature type="region of interest" description="Disordered" evidence="1">
    <location>
        <begin position="26"/>
        <end position="89"/>
    </location>
</feature>
<keyword evidence="3" id="KW-1185">Reference proteome</keyword>
<dbReference type="AlphaFoldDB" id="A0A9N7UYA4"/>
<dbReference type="EMBL" id="CADEAL010002223">
    <property type="protein sequence ID" value="CAB1438962.1"/>
    <property type="molecule type" value="Genomic_DNA"/>
</dbReference>
<evidence type="ECO:0000313" key="3">
    <source>
        <dbReference type="Proteomes" id="UP001153269"/>
    </source>
</evidence>
<evidence type="ECO:0000256" key="1">
    <source>
        <dbReference type="SAM" id="MobiDB-lite"/>
    </source>
</evidence>
<organism evidence="2 3">
    <name type="scientific">Pleuronectes platessa</name>
    <name type="common">European plaice</name>
    <dbReference type="NCBI Taxonomy" id="8262"/>
    <lineage>
        <taxon>Eukaryota</taxon>
        <taxon>Metazoa</taxon>
        <taxon>Chordata</taxon>
        <taxon>Craniata</taxon>
        <taxon>Vertebrata</taxon>
        <taxon>Euteleostomi</taxon>
        <taxon>Actinopterygii</taxon>
        <taxon>Neopterygii</taxon>
        <taxon>Teleostei</taxon>
        <taxon>Neoteleostei</taxon>
        <taxon>Acanthomorphata</taxon>
        <taxon>Carangaria</taxon>
        <taxon>Pleuronectiformes</taxon>
        <taxon>Pleuronectoidei</taxon>
        <taxon>Pleuronectidae</taxon>
        <taxon>Pleuronectes</taxon>
    </lineage>
</organism>
<evidence type="ECO:0000313" key="2">
    <source>
        <dbReference type="EMBL" id="CAB1438962.1"/>
    </source>
</evidence>
<feature type="compositionally biased region" description="Basic and acidic residues" evidence="1">
    <location>
        <begin position="69"/>
        <end position="89"/>
    </location>
</feature>
<gene>
    <name evidence="2" type="ORF">PLEPLA_LOCUS26819</name>
</gene>
<reference evidence="2" key="1">
    <citation type="submission" date="2020-03" db="EMBL/GenBank/DDBJ databases">
        <authorList>
            <person name="Weist P."/>
        </authorList>
    </citation>
    <scope>NUCLEOTIDE SEQUENCE</scope>
</reference>
<protein>
    <submittedName>
        <fullName evidence="2">Uncharacterized protein</fullName>
    </submittedName>
</protein>
<name>A0A9N7UYA4_PLEPL</name>